<keyword evidence="4 6" id="KW-0862">Zinc</keyword>
<dbReference type="EMBL" id="HF952112">
    <property type="protein sequence ID" value="CCW36844.1"/>
    <property type="molecule type" value="mRNA"/>
</dbReference>
<proteinExistence type="evidence at transcript level"/>
<dbReference type="AlphaFoldDB" id="A0A060Q786"/>
<keyword evidence="2 6" id="KW-0479">Metal-binding</keyword>
<dbReference type="PANTHER" id="PTHR10127">
    <property type="entry name" value="DISCOIDIN, CUB, EGF, LAMININ , AND ZINC METALLOPROTEASE DOMAIN CONTAINING"/>
    <property type="match status" value="1"/>
</dbReference>
<keyword evidence="1 6" id="KW-0645">Protease</keyword>
<evidence type="ECO:0000256" key="5">
    <source>
        <dbReference type="ARBA" id="ARBA00023049"/>
    </source>
</evidence>
<feature type="active site" evidence="6">
    <location>
        <position position="151"/>
    </location>
</feature>
<evidence type="ECO:0000256" key="3">
    <source>
        <dbReference type="ARBA" id="ARBA00022801"/>
    </source>
</evidence>
<protein>
    <recommendedName>
        <fullName evidence="7">Metalloendopeptidase</fullName>
        <ecNumber evidence="7">3.4.24.-</ecNumber>
    </recommendedName>
</protein>
<name>A0A060Q786_SCHMD</name>
<dbReference type="EC" id="3.4.24.-" evidence="7"/>
<evidence type="ECO:0000256" key="4">
    <source>
        <dbReference type="ARBA" id="ARBA00022833"/>
    </source>
</evidence>
<dbReference type="OMA" id="AMKDIAN"/>
<keyword evidence="7" id="KW-0732">Signal</keyword>
<dbReference type="PANTHER" id="PTHR10127:SF780">
    <property type="entry name" value="METALLOENDOPEPTIDASE"/>
    <property type="match status" value="1"/>
</dbReference>
<evidence type="ECO:0000256" key="1">
    <source>
        <dbReference type="ARBA" id="ARBA00022670"/>
    </source>
</evidence>
<dbReference type="BRENDA" id="3.4.24.21">
    <property type="organism ID" value="12164"/>
</dbReference>
<comment type="cofactor">
    <cofactor evidence="6 7">
        <name>Zn(2+)</name>
        <dbReference type="ChEBI" id="CHEBI:29105"/>
    </cofactor>
    <text evidence="6 7">Binds 1 zinc ion per subunit.</text>
</comment>
<dbReference type="Pfam" id="PF01400">
    <property type="entry name" value="Astacin"/>
    <property type="match status" value="1"/>
</dbReference>
<evidence type="ECO:0000313" key="9">
    <source>
        <dbReference type="EMBL" id="CCW36844.1"/>
    </source>
</evidence>
<dbReference type="GO" id="GO:0008270">
    <property type="term" value="F:zinc ion binding"/>
    <property type="evidence" value="ECO:0007669"/>
    <property type="project" value="UniProtKB-UniRule"/>
</dbReference>
<keyword evidence="5 6" id="KW-0482">Metalloprotease</keyword>
<dbReference type="InterPro" id="IPR001506">
    <property type="entry name" value="Peptidase_M12A"/>
</dbReference>
<dbReference type="SUPFAM" id="SSF55486">
    <property type="entry name" value="Metalloproteases ('zincins'), catalytic domain"/>
    <property type="match status" value="1"/>
</dbReference>
<evidence type="ECO:0000256" key="2">
    <source>
        <dbReference type="ARBA" id="ARBA00022723"/>
    </source>
</evidence>
<feature type="signal peptide" evidence="7">
    <location>
        <begin position="1"/>
        <end position="19"/>
    </location>
</feature>
<dbReference type="InterPro" id="IPR006026">
    <property type="entry name" value="Peptidase_Metallo"/>
</dbReference>
<dbReference type="GO" id="GO:0006508">
    <property type="term" value="P:proteolysis"/>
    <property type="evidence" value="ECO:0007669"/>
    <property type="project" value="UniProtKB-KW"/>
</dbReference>
<organism evidence="9">
    <name type="scientific">Schmidtea mediterranea</name>
    <name type="common">Freshwater planarian flatworm</name>
    <dbReference type="NCBI Taxonomy" id="79327"/>
    <lineage>
        <taxon>Eukaryota</taxon>
        <taxon>Metazoa</taxon>
        <taxon>Spiralia</taxon>
        <taxon>Lophotrochozoa</taxon>
        <taxon>Platyhelminthes</taxon>
        <taxon>Rhabditophora</taxon>
        <taxon>Seriata</taxon>
        <taxon>Tricladida</taxon>
        <taxon>Continenticola</taxon>
        <taxon>Geoplanoidea</taxon>
        <taxon>Dugesiidae</taxon>
        <taxon>Schmidtea</taxon>
    </lineage>
</organism>
<dbReference type="Gene3D" id="3.40.390.10">
    <property type="entry name" value="Collagenase (Catalytic Domain)"/>
    <property type="match status" value="1"/>
</dbReference>
<sequence length="248" mass="27934">MRSLFCLLLIVAAVSYVSGQCGCPRQKLLKRGLDSMQMGDMVLDKSDIALINGFKAHYSNTKRWPNNQVLFSFAPAFPGDKKGIVRECLVELQKDLGNCVKFSESTASHYIEVHSLNQGCYSLLGYTGGPNQPLNLQNPGCMYSKGTVKHEFIHALGFMHTHMRKDRDNHITIKWDRILTSHCSQFVKCEGCDLDGPYETNSVMHYPSYGFACVPGENVVFKRDGGLIDYNHVTSRNDLDMVRKFYAC</sequence>
<dbReference type="PROSITE" id="PS51864">
    <property type="entry name" value="ASTACIN"/>
    <property type="match status" value="1"/>
</dbReference>
<feature type="binding site" evidence="6">
    <location>
        <position position="150"/>
    </location>
    <ligand>
        <name>Zn(2+)</name>
        <dbReference type="ChEBI" id="CHEBI:29105"/>
        <note>catalytic</note>
    </ligand>
</feature>
<reference evidence="9" key="1">
    <citation type="submission" date="2013-04" db="EMBL/GenBank/DDBJ databases">
        <title>Characterization of genes encoding metalloproteinases in planarians: the Astacins family.</title>
        <authorList>
            <person name="Isolani M.E."/>
            <person name="Bianucci A.M."/>
            <person name="Salo' E."/>
            <person name="Deri P."/>
            <person name="Batistoni R."/>
        </authorList>
    </citation>
    <scope>NUCLEOTIDE SEQUENCE</scope>
    <source>
        <tissue evidence="9">Whole organism</tissue>
    </source>
</reference>
<feature type="binding site" evidence="6">
    <location>
        <position position="154"/>
    </location>
    <ligand>
        <name>Zn(2+)</name>
        <dbReference type="ChEBI" id="CHEBI:29105"/>
        <note>catalytic</note>
    </ligand>
</feature>
<accession>A0A060Q786</accession>
<feature type="chain" id="PRO_5005102526" description="Metalloendopeptidase" evidence="7">
    <location>
        <begin position="20"/>
        <end position="248"/>
    </location>
</feature>
<dbReference type="OrthoDB" id="291007at2759"/>
<keyword evidence="3 6" id="KW-0378">Hydrolase</keyword>
<evidence type="ECO:0000256" key="6">
    <source>
        <dbReference type="PROSITE-ProRule" id="PRU01211"/>
    </source>
</evidence>
<feature type="domain" description="Peptidase M12A" evidence="8">
    <location>
        <begin position="55"/>
        <end position="248"/>
    </location>
</feature>
<comment type="caution">
    <text evidence="6">Lacks conserved residue(s) required for the propagation of feature annotation.</text>
</comment>
<gene>
    <name evidence="9" type="primary">Ast6</name>
</gene>
<dbReference type="PRINTS" id="PR00480">
    <property type="entry name" value="ASTACIN"/>
</dbReference>
<evidence type="ECO:0000259" key="8">
    <source>
        <dbReference type="PROSITE" id="PS51864"/>
    </source>
</evidence>
<dbReference type="InterPro" id="IPR024079">
    <property type="entry name" value="MetalloPept_cat_dom_sf"/>
</dbReference>
<evidence type="ECO:0000256" key="7">
    <source>
        <dbReference type="RuleBase" id="RU361183"/>
    </source>
</evidence>
<feature type="binding site" evidence="6">
    <location>
        <position position="160"/>
    </location>
    <ligand>
        <name>Zn(2+)</name>
        <dbReference type="ChEBI" id="CHEBI:29105"/>
        <note>catalytic</note>
    </ligand>
</feature>
<dbReference type="GO" id="GO:0004222">
    <property type="term" value="F:metalloendopeptidase activity"/>
    <property type="evidence" value="ECO:0007669"/>
    <property type="project" value="UniProtKB-UniRule"/>
</dbReference>
<dbReference type="SMART" id="SM00235">
    <property type="entry name" value="ZnMc"/>
    <property type="match status" value="1"/>
</dbReference>